<name>A0A132ALG7_SARSC</name>
<dbReference type="PROSITE" id="PS00678">
    <property type="entry name" value="WD_REPEATS_1"/>
    <property type="match status" value="1"/>
</dbReference>
<dbReference type="SMART" id="SM00320">
    <property type="entry name" value="WD40"/>
    <property type="match status" value="2"/>
</dbReference>
<dbReference type="GO" id="GO:0034709">
    <property type="term" value="C:methylosome"/>
    <property type="evidence" value="ECO:0007669"/>
    <property type="project" value="TreeGrafter"/>
</dbReference>
<dbReference type="Proteomes" id="UP000616769">
    <property type="component" value="Unassembled WGS sequence"/>
</dbReference>
<protein>
    <submittedName>
        <fullName evidence="5">Uncharacterized protein</fullName>
    </submittedName>
</protein>
<evidence type="ECO:0000256" key="3">
    <source>
        <dbReference type="ARBA" id="ARBA00022574"/>
    </source>
</evidence>
<dbReference type="EMBL" id="JXLN01018034">
    <property type="protein sequence ID" value="KPM11816.1"/>
    <property type="molecule type" value="Genomic_DNA"/>
</dbReference>
<sequence length="386" mass="44565">MLNSNQSLTDPIEDVFEEISREITIESNRDVQPVQVIQEKLDAILKKIHQKLFIGNCFEDIYHQNNSFVVISNFVHSIQHTGFVTKFDKLEDISRNPKKFANFDYGSINSSCCLNSNFLLGFDSGDLVVVDDELYKITSKQYCHNLITKVLADPKGDRLVCSDFDGRIVLIDSNDFEAIQYYDYAHASSITDMIFNQDRNDLLISSGADNQIVLWDLRRSLSDRPATILVECNVQPTALDWPEKNIVSFGTETGQILQADLRKNRSVVSKHTLFSELDPKMTENDCSIHRIRPLIDQCGDLNYSIVFSANNHWIFDRKFTRLLQHQEYPKQIEPRDCLQLNENKDLLIVGTHSTRNKTKKKEKLYKNISVKLSIEKIYTTKERRLS</sequence>
<dbReference type="InterPro" id="IPR052139">
    <property type="entry name" value="Methylosome_Comp_WDR77"/>
</dbReference>
<dbReference type="PANTHER" id="PTHR46853:SF1">
    <property type="entry name" value="METHYLOSOME PROTEIN 50"/>
    <property type="match status" value="1"/>
</dbReference>
<organism evidence="5 6">
    <name type="scientific">Sarcoptes scabiei</name>
    <name type="common">Itch mite</name>
    <name type="synonym">Acarus scabiei</name>
    <dbReference type="NCBI Taxonomy" id="52283"/>
    <lineage>
        <taxon>Eukaryota</taxon>
        <taxon>Metazoa</taxon>
        <taxon>Ecdysozoa</taxon>
        <taxon>Arthropoda</taxon>
        <taxon>Chelicerata</taxon>
        <taxon>Arachnida</taxon>
        <taxon>Acari</taxon>
        <taxon>Acariformes</taxon>
        <taxon>Sarcoptiformes</taxon>
        <taxon>Astigmata</taxon>
        <taxon>Psoroptidia</taxon>
        <taxon>Sarcoptoidea</taxon>
        <taxon>Sarcoptidae</taxon>
        <taxon>Sarcoptinae</taxon>
        <taxon>Sarcoptes</taxon>
    </lineage>
</organism>
<keyword evidence="4" id="KW-0677">Repeat</keyword>
<dbReference type="PROSITE" id="PS50082">
    <property type="entry name" value="WD_REPEATS_2"/>
    <property type="match status" value="1"/>
</dbReference>
<evidence type="ECO:0000256" key="4">
    <source>
        <dbReference type="ARBA" id="ARBA00022737"/>
    </source>
</evidence>
<dbReference type="InterPro" id="IPR015943">
    <property type="entry name" value="WD40/YVTN_repeat-like_dom_sf"/>
</dbReference>
<evidence type="ECO:0000256" key="1">
    <source>
        <dbReference type="ARBA" id="ARBA00004496"/>
    </source>
</evidence>
<comment type="caution">
    <text evidence="5">The sequence shown here is derived from an EMBL/GenBank/DDBJ whole genome shotgun (WGS) entry which is preliminary data.</text>
</comment>
<reference evidence="5 6" key="1">
    <citation type="journal article" date="2015" name="Parasit. Vectors">
        <title>Draft genome of the scabies mite.</title>
        <authorList>
            <person name="Rider S.D.Jr."/>
            <person name="Morgan M.S."/>
            <person name="Arlian L.G."/>
        </authorList>
    </citation>
    <scope>NUCLEOTIDE SEQUENCE [LARGE SCALE GENOMIC DNA]</scope>
    <source>
        <strain evidence="5">Arlian Lab</strain>
    </source>
</reference>
<accession>A0A132ALG7</accession>
<dbReference type="InterPro" id="IPR001680">
    <property type="entry name" value="WD40_rpt"/>
</dbReference>
<dbReference type="PANTHER" id="PTHR46853">
    <property type="entry name" value="METHYLOSOME PROTEIN 50"/>
    <property type="match status" value="1"/>
</dbReference>
<dbReference type="OrthoDB" id="1602884at2759"/>
<dbReference type="InterPro" id="IPR036322">
    <property type="entry name" value="WD40_repeat_dom_sf"/>
</dbReference>
<dbReference type="InterPro" id="IPR019775">
    <property type="entry name" value="WD40_repeat_CS"/>
</dbReference>
<evidence type="ECO:0000256" key="2">
    <source>
        <dbReference type="ARBA" id="ARBA00022490"/>
    </source>
</evidence>
<keyword evidence="2" id="KW-0963">Cytoplasm</keyword>
<dbReference type="VEuPathDB" id="VectorBase:SSCA001127"/>
<keyword evidence="3" id="KW-0853">WD repeat</keyword>
<dbReference type="AlphaFoldDB" id="A0A132ALG7"/>
<dbReference type="GO" id="GO:0007309">
    <property type="term" value="P:oocyte axis specification"/>
    <property type="evidence" value="ECO:0007669"/>
    <property type="project" value="TreeGrafter"/>
</dbReference>
<comment type="subcellular location">
    <subcellularLocation>
        <location evidence="1">Cytoplasm</location>
    </subcellularLocation>
</comment>
<evidence type="ECO:0000313" key="5">
    <source>
        <dbReference type="EMBL" id="KPM11816.1"/>
    </source>
</evidence>
<gene>
    <name evidence="5" type="ORF">QR98_0103920</name>
</gene>
<dbReference type="SUPFAM" id="SSF50978">
    <property type="entry name" value="WD40 repeat-like"/>
    <property type="match status" value="1"/>
</dbReference>
<dbReference type="PROSITE" id="PS50294">
    <property type="entry name" value="WD_REPEATS_REGION"/>
    <property type="match status" value="1"/>
</dbReference>
<dbReference type="Gene3D" id="2.130.10.10">
    <property type="entry name" value="YVTN repeat-like/Quinoprotein amine dehydrogenase"/>
    <property type="match status" value="1"/>
</dbReference>
<proteinExistence type="predicted"/>
<dbReference type="Pfam" id="PF00400">
    <property type="entry name" value="WD40"/>
    <property type="match status" value="1"/>
</dbReference>
<evidence type="ECO:0000313" key="6">
    <source>
        <dbReference type="Proteomes" id="UP000616769"/>
    </source>
</evidence>